<feature type="domain" description="Glycosyl hydrolase family 13 catalytic" evidence="3">
    <location>
        <begin position="136"/>
        <end position="492"/>
    </location>
</feature>
<dbReference type="InterPro" id="IPR006047">
    <property type="entry name" value="GH13_cat_dom"/>
</dbReference>
<sequence length="574" mass="67746">MNIQAIMHKPKSNYCYAYTRDNIHIRIRTAKDDVDRVLLVYGDKYEWEKKITTEMYRAFSDDLYDYYTISITATNNRLSYYFLLENRDESHYFTEWGVNDDIPEDELHLVQFHYPYINVADIHEIPDWVRDTVFYQIFPERYDNGNPDISPKNIVPWDSKPERDSFFGGDLQGIINHLDHIKDLGISGIYMTPIFKSTTNHKYDTTDYYTIDPNFGDKDTLKKLVSECHKRGIKVVLDAVYNHCGYKFDKFQDVVEKGKSSKYYNWFYIEEESEGNSEIKYEKFAFEQKMPKLRTSNPEVQKYLLDVASYWIKETDIDGWRLDVSNEVDHMFWKAFRKEIKSIKPDAYIVGENWHDSQPWLQGDQFDGIMNYPVNYSCLKYFAKSSITTETFKRMINESLMRNTWQVNEAMMNLLDSHDTARFVNLSDMDFRKSLLAMSFLLTFVGSTSIYYGTEIGLTGDGDPDCRKGMNWDKSTWNMTVYNMIQSLLQIRNNNKPLTRGSFSWIDCDLLAYKRSLGNEDIYVYINNNDNCKYCTLTNGTYIDLLKNEEIVVSADKNRVEFSEYSVNILKKKN</sequence>
<dbReference type="KEGG" id="sper:EW093_08385"/>
<evidence type="ECO:0000313" key="5">
    <source>
        <dbReference type="Proteomes" id="UP000323824"/>
    </source>
</evidence>
<dbReference type="RefSeq" id="WP_149567966.1">
    <property type="nucleotide sequence ID" value="NZ_CP035807.1"/>
</dbReference>
<keyword evidence="5" id="KW-1185">Reference proteome</keyword>
<protein>
    <submittedName>
        <fullName evidence="4">Glycoside hydrolase family 13 protein</fullName>
    </submittedName>
</protein>
<dbReference type="Proteomes" id="UP000323824">
    <property type="component" value="Chromosome"/>
</dbReference>
<evidence type="ECO:0000259" key="3">
    <source>
        <dbReference type="SMART" id="SM00642"/>
    </source>
</evidence>
<dbReference type="AlphaFoldDB" id="A0A5C1Q9B7"/>
<dbReference type="Pfam" id="PF00128">
    <property type="entry name" value="Alpha-amylase"/>
    <property type="match status" value="1"/>
</dbReference>
<dbReference type="PANTHER" id="PTHR10357">
    <property type="entry name" value="ALPHA-AMYLASE FAMILY MEMBER"/>
    <property type="match status" value="1"/>
</dbReference>
<dbReference type="SUPFAM" id="SSF81296">
    <property type="entry name" value="E set domains"/>
    <property type="match status" value="1"/>
</dbReference>
<dbReference type="GO" id="GO:0005975">
    <property type="term" value="P:carbohydrate metabolic process"/>
    <property type="evidence" value="ECO:0007669"/>
    <property type="project" value="InterPro"/>
</dbReference>
<organism evidence="4 5">
    <name type="scientific">Thiospirochaeta perfilievii</name>
    <dbReference type="NCBI Taxonomy" id="252967"/>
    <lineage>
        <taxon>Bacteria</taxon>
        <taxon>Pseudomonadati</taxon>
        <taxon>Spirochaetota</taxon>
        <taxon>Spirochaetia</taxon>
        <taxon>Spirochaetales</taxon>
        <taxon>Spirochaetaceae</taxon>
        <taxon>Thiospirochaeta</taxon>
    </lineage>
</organism>
<dbReference type="EMBL" id="CP035807">
    <property type="protein sequence ID" value="QEN04723.1"/>
    <property type="molecule type" value="Genomic_DNA"/>
</dbReference>
<keyword evidence="1 4" id="KW-0378">Hydrolase</keyword>
<evidence type="ECO:0000256" key="2">
    <source>
        <dbReference type="ARBA" id="ARBA00023295"/>
    </source>
</evidence>
<dbReference type="CDD" id="cd02857">
    <property type="entry name" value="E_set_CDase_PDE_N"/>
    <property type="match status" value="1"/>
</dbReference>
<dbReference type="InterPro" id="IPR014756">
    <property type="entry name" value="Ig_E-set"/>
</dbReference>
<dbReference type="Pfam" id="PF02903">
    <property type="entry name" value="Alpha-amylase_N"/>
    <property type="match status" value="1"/>
</dbReference>
<dbReference type="Gene3D" id="2.60.40.10">
    <property type="entry name" value="Immunoglobulins"/>
    <property type="match status" value="1"/>
</dbReference>
<dbReference type="CDD" id="cd11338">
    <property type="entry name" value="AmyAc_CMD"/>
    <property type="match status" value="1"/>
</dbReference>
<dbReference type="Gene3D" id="3.20.20.80">
    <property type="entry name" value="Glycosidases"/>
    <property type="match status" value="1"/>
</dbReference>
<dbReference type="SUPFAM" id="SSF51445">
    <property type="entry name" value="(Trans)glycosidases"/>
    <property type="match status" value="1"/>
</dbReference>
<keyword evidence="2" id="KW-0326">Glycosidase</keyword>
<accession>A0A5C1Q9B7</accession>
<reference evidence="4 5" key="1">
    <citation type="submission" date="2019-02" db="EMBL/GenBank/DDBJ databases">
        <authorList>
            <person name="Fomenkov A."/>
            <person name="Dubinina G."/>
            <person name="Grabovich M."/>
            <person name="Vincze T."/>
            <person name="Roberts R.J."/>
        </authorList>
    </citation>
    <scope>NUCLEOTIDE SEQUENCE [LARGE SCALE GENOMIC DNA]</scope>
    <source>
        <strain evidence="4 5">P</strain>
    </source>
</reference>
<dbReference type="Gene3D" id="3.90.400.10">
    <property type="entry name" value="Oligo-1,6-glucosidase, Domain 2"/>
    <property type="match status" value="1"/>
</dbReference>
<evidence type="ECO:0000313" key="4">
    <source>
        <dbReference type="EMBL" id="QEN04723.1"/>
    </source>
</evidence>
<dbReference type="Gene3D" id="2.60.40.1180">
    <property type="entry name" value="Golgi alpha-mannosidase II"/>
    <property type="match status" value="1"/>
</dbReference>
<dbReference type="GO" id="GO:0004553">
    <property type="term" value="F:hydrolase activity, hydrolyzing O-glycosyl compounds"/>
    <property type="evidence" value="ECO:0007669"/>
    <property type="project" value="InterPro"/>
</dbReference>
<dbReference type="SUPFAM" id="SSF51011">
    <property type="entry name" value="Glycosyl hydrolase domain"/>
    <property type="match status" value="1"/>
</dbReference>
<dbReference type="OrthoDB" id="9805159at2"/>
<proteinExistence type="predicted"/>
<dbReference type="InterPro" id="IPR013783">
    <property type="entry name" value="Ig-like_fold"/>
</dbReference>
<gene>
    <name evidence="4" type="ORF">EW093_08385</name>
</gene>
<dbReference type="InterPro" id="IPR004185">
    <property type="entry name" value="Glyco_hydro_13_lg-like_dom"/>
</dbReference>
<dbReference type="InterPro" id="IPR017853">
    <property type="entry name" value="GH"/>
</dbReference>
<name>A0A5C1Q9B7_9SPIO</name>
<dbReference type="InterPro" id="IPR045857">
    <property type="entry name" value="O16G_dom_2"/>
</dbReference>
<dbReference type="InterPro" id="IPR013780">
    <property type="entry name" value="Glyco_hydro_b"/>
</dbReference>
<reference evidence="4 5" key="2">
    <citation type="submission" date="2019-09" db="EMBL/GenBank/DDBJ databases">
        <title>Complete Genome Sequence and Methylome Analysis of free living Spirochaetas.</title>
        <authorList>
            <person name="Leshcheva N."/>
            <person name="Mikheeva N."/>
        </authorList>
    </citation>
    <scope>NUCLEOTIDE SEQUENCE [LARGE SCALE GENOMIC DNA]</scope>
    <source>
        <strain evidence="4 5">P</strain>
    </source>
</reference>
<evidence type="ECO:0000256" key="1">
    <source>
        <dbReference type="ARBA" id="ARBA00022801"/>
    </source>
</evidence>
<dbReference type="PANTHER" id="PTHR10357:SF210">
    <property type="entry name" value="MALTODEXTRIN GLUCOSIDASE"/>
    <property type="match status" value="1"/>
</dbReference>
<dbReference type="SMART" id="SM00642">
    <property type="entry name" value="Aamy"/>
    <property type="match status" value="1"/>
</dbReference>